<dbReference type="AlphaFoldDB" id="A0A7W4Z4L9"/>
<evidence type="ECO:0000256" key="5">
    <source>
        <dbReference type="ARBA" id="ARBA00023004"/>
    </source>
</evidence>
<keyword evidence="2 6" id="KW-0349">Heme</keyword>
<feature type="signal peptide" evidence="6">
    <location>
        <begin position="1"/>
        <end position="19"/>
    </location>
</feature>
<feature type="domain" description="CcmH/CycL/Ccl2/NrfF N-terminal" evidence="7">
    <location>
        <begin position="8"/>
        <end position="150"/>
    </location>
</feature>
<dbReference type="InterPro" id="IPR005616">
    <property type="entry name" value="CcmH/CycL/Ccl2/NrfF_N"/>
</dbReference>
<evidence type="ECO:0000256" key="4">
    <source>
        <dbReference type="ARBA" id="ARBA00022729"/>
    </source>
</evidence>
<dbReference type="FunFam" id="1.10.8.640:FF:000001">
    <property type="entry name" value="Cytochrome c-type biogenesis protein"/>
    <property type="match status" value="1"/>
</dbReference>
<proteinExistence type="inferred from homology"/>
<dbReference type="GO" id="GO:0046872">
    <property type="term" value="F:metal ion binding"/>
    <property type="evidence" value="ECO:0007669"/>
    <property type="project" value="UniProtKB-KW"/>
</dbReference>
<evidence type="ECO:0000259" key="7">
    <source>
        <dbReference type="Pfam" id="PF03918"/>
    </source>
</evidence>
<evidence type="ECO:0000256" key="2">
    <source>
        <dbReference type="ARBA" id="ARBA00022617"/>
    </source>
</evidence>
<comment type="caution">
    <text evidence="8">The sequence shown here is derived from an EMBL/GenBank/DDBJ whole genome shotgun (WGS) entry which is preliminary data.</text>
</comment>
<dbReference type="PANTHER" id="PTHR47870">
    <property type="entry name" value="CYTOCHROME C-TYPE BIOGENESIS PROTEIN CCMH"/>
    <property type="match status" value="1"/>
</dbReference>
<feature type="transmembrane region" description="Helical" evidence="6">
    <location>
        <begin position="103"/>
        <end position="121"/>
    </location>
</feature>
<dbReference type="GO" id="GO:0017004">
    <property type="term" value="P:cytochrome complex assembly"/>
    <property type="evidence" value="ECO:0007669"/>
    <property type="project" value="UniProtKB-ARBA"/>
</dbReference>
<dbReference type="InterPro" id="IPR051263">
    <property type="entry name" value="C-type_cytochrome_biogenesis"/>
</dbReference>
<keyword evidence="9" id="KW-1185">Reference proteome</keyword>
<evidence type="ECO:0000256" key="6">
    <source>
        <dbReference type="RuleBase" id="RU364112"/>
    </source>
</evidence>
<comment type="similarity">
    <text evidence="1 6">Belongs to the CcmH/CycL/Ccl2/NrfF family.</text>
</comment>
<dbReference type="EMBL" id="JACHWY010000001">
    <property type="protein sequence ID" value="MBB3046217.1"/>
    <property type="molecule type" value="Genomic_DNA"/>
</dbReference>
<reference evidence="8 9" key="1">
    <citation type="submission" date="2020-08" db="EMBL/GenBank/DDBJ databases">
        <title>Genomic Encyclopedia of Type Strains, Phase III (KMG-III): the genomes of soil and plant-associated and newly described type strains.</title>
        <authorList>
            <person name="Whitman W."/>
        </authorList>
    </citation>
    <scope>NUCLEOTIDE SEQUENCE [LARGE SCALE GENOMIC DNA]</scope>
    <source>
        <strain evidence="8 9">CECT 8654</strain>
    </source>
</reference>
<evidence type="ECO:0000313" key="9">
    <source>
        <dbReference type="Proteomes" id="UP000537130"/>
    </source>
</evidence>
<organism evidence="8 9">
    <name type="scientific">Litorivivens lipolytica</name>
    <dbReference type="NCBI Taxonomy" id="1524264"/>
    <lineage>
        <taxon>Bacteria</taxon>
        <taxon>Pseudomonadati</taxon>
        <taxon>Pseudomonadota</taxon>
        <taxon>Gammaproteobacteria</taxon>
        <taxon>Litorivivens</taxon>
    </lineage>
</organism>
<dbReference type="Gene3D" id="1.10.8.640">
    <property type="entry name" value="Cytochrome C biogenesis protein"/>
    <property type="match status" value="1"/>
</dbReference>
<evidence type="ECO:0000313" key="8">
    <source>
        <dbReference type="EMBL" id="MBB3046217.1"/>
    </source>
</evidence>
<dbReference type="InterPro" id="IPR038297">
    <property type="entry name" value="CcmH/CycL/NrfF/Ccl2_sf"/>
</dbReference>
<evidence type="ECO:0000256" key="1">
    <source>
        <dbReference type="ARBA" id="ARBA00010342"/>
    </source>
</evidence>
<keyword evidence="6" id="KW-0812">Transmembrane</keyword>
<keyword evidence="6" id="KW-1133">Transmembrane helix</keyword>
<dbReference type="CDD" id="cd16378">
    <property type="entry name" value="CcmH_N"/>
    <property type="match status" value="1"/>
</dbReference>
<comment type="function">
    <text evidence="6">Possible subunit of a heme lyase.</text>
</comment>
<protein>
    <recommendedName>
        <fullName evidence="6">Cytochrome c-type biogenesis protein</fullName>
    </recommendedName>
</protein>
<dbReference type="GO" id="GO:0005886">
    <property type="term" value="C:plasma membrane"/>
    <property type="evidence" value="ECO:0007669"/>
    <property type="project" value="TreeGrafter"/>
</dbReference>
<dbReference type="Proteomes" id="UP000537130">
    <property type="component" value="Unassembled WGS sequence"/>
</dbReference>
<name>A0A7W4Z4L9_9GAMM</name>
<keyword evidence="5 6" id="KW-0408">Iron</keyword>
<sequence>MRLGFFLLWMTLLPPAAQAVVDAYQFDSEADRRRYNALIDELRCPKCQNQNLAGSDAPIAQDLRSEVYRMIQAGDSDQEILNFMHRRYGDFVLYRPRLTLETLALWLGPLLLVAIGGLIWWRLSRGVEKSEAVESENLSETEQARLKALLEQRDD</sequence>
<accession>A0A7W4Z4L9</accession>
<keyword evidence="3 6" id="KW-0479">Metal-binding</keyword>
<dbReference type="Pfam" id="PF03918">
    <property type="entry name" value="CcmH"/>
    <property type="match status" value="1"/>
</dbReference>
<feature type="chain" id="PRO_5031595023" description="Cytochrome c-type biogenesis protein" evidence="6">
    <location>
        <begin position="20"/>
        <end position="155"/>
    </location>
</feature>
<dbReference type="RefSeq" id="WP_183408912.1">
    <property type="nucleotide sequence ID" value="NZ_JACHWY010000001.1"/>
</dbReference>
<evidence type="ECO:0000256" key="3">
    <source>
        <dbReference type="ARBA" id="ARBA00022723"/>
    </source>
</evidence>
<dbReference type="PANTHER" id="PTHR47870:SF4">
    <property type="entry name" value="CYTOCHROME C-TYPE BIOGENESIS PROTEIN CYCH"/>
    <property type="match status" value="1"/>
</dbReference>
<keyword evidence="6" id="KW-0472">Membrane</keyword>
<keyword evidence="4 6" id="KW-0732">Signal</keyword>
<gene>
    <name evidence="8" type="ORF">FHR99_000453</name>
</gene>